<dbReference type="InterPro" id="IPR011701">
    <property type="entry name" value="MFS"/>
</dbReference>
<evidence type="ECO:0000256" key="20">
    <source>
        <dbReference type="ARBA" id="ARBA00051612"/>
    </source>
</evidence>
<evidence type="ECO:0000256" key="4">
    <source>
        <dbReference type="ARBA" id="ARBA00004656"/>
    </source>
</evidence>
<feature type="transmembrane region" description="Helical" evidence="26">
    <location>
        <begin position="414"/>
        <end position="433"/>
    </location>
</feature>
<dbReference type="Pfam" id="PF07690">
    <property type="entry name" value="MFS_1"/>
    <property type="match status" value="1"/>
</dbReference>
<evidence type="ECO:0000256" key="18">
    <source>
        <dbReference type="ARBA" id="ARBA00051403"/>
    </source>
</evidence>
<evidence type="ECO:0000256" key="19">
    <source>
        <dbReference type="ARBA" id="ARBA00051447"/>
    </source>
</evidence>
<keyword evidence="9 26" id="KW-1133">Transmembrane helix</keyword>
<dbReference type="AlphaFoldDB" id="A0A9P0E266"/>
<gene>
    <name evidence="28" type="ORF">DIABBA_LOCUS4512</name>
</gene>
<dbReference type="GO" id="GO:0005765">
    <property type="term" value="C:lysosomal membrane"/>
    <property type="evidence" value="ECO:0007669"/>
    <property type="project" value="UniProtKB-SubCell"/>
</dbReference>
<keyword evidence="10" id="KW-0770">Synapse</keyword>
<evidence type="ECO:0000256" key="9">
    <source>
        <dbReference type="ARBA" id="ARBA00022989"/>
    </source>
</evidence>
<dbReference type="PANTHER" id="PTHR11662">
    <property type="entry name" value="SOLUTE CARRIER FAMILY 17"/>
    <property type="match status" value="1"/>
</dbReference>
<evidence type="ECO:0000256" key="7">
    <source>
        <dbReference type="ARBA" id="ARBA00022692"/>
    </source>
</evidence>
<dbReference type="PROSITE" id="PS50850">
    <property type="entry name" value="MFS"/>
    <property type="match status" value="1"/>
</dbReference>
<accession>A0A9P0E266</accession>
<dbReference type="EMBL" id="OU898278">
    <property type="protein sequence ID" value="CAH1275065.1"/>
    <property type="molecule type" value="Genomic_DNA"/>
</dbReference>
<sequence>MLKIWYLKRYVVAILSFFGFMNIYALRSNLSIAIVDMTQLKNVSLQNGTNVLEREFEWNSTLQGYVLSSFFYGYIFTQIIGGFLAAKIGGARVFGLGIASTSLLTLVTPWIAKTSVYFLIAIRILEGALEGVTYPAMQEIWSHWAPPSEKSRLVSIAGSGSYFGAVVAMPVCSLLATSFGWESIFYTFGVIGFIWYAIWLLVVADTPSTDKYIKEKEVNYINEAISSIKSDEKISTPWCTILKSRAVLASTVCLCCETWGFYTLLTFLPQMMKSLLGFDLNQAGFLSALPYLAMSIMVQVGGYLADYILGKKYLTTTQTRKLGIIVGFTFQGLFILIAGYWISKFGTPFCLVTAVGLGGLALSSLLINPLDIAPKFAGVIFGINNTFATIPGIVSPILTGYIVTDQTSVAQWRIVFYIASAIYLFGAIFSFLFTDGKQQSWADITVPHNNGLESAIGYENHTVEVDRSDYANKTSQIK</sequence>
<feature type="domain" description="Major facilitator superfamily (MFS) profile" evidence="27">
    <location>
        <begin position="8"/>
        <end position="438"/>
    </location>
</feature>
<proteinExistence type="predicted"/>
<evidence type="ECO:0000256" key="6">
    <source>
        <dbReference type="ARBA" id="ARBA00022475"/>
    </source>
</evidence>
<evidence type="ECO:0000259" key="27">
    <source>
        <dbReference type="PROSITE" id="PS50850"/>
    </source>
</evidence>
<comment type="catalytic activity">
    <reaction evidence="18">
        <text>N-acetyl-L-aspartyl-L-glutamate(out) = N-acetyl-L-aspartyl-L-glutamate(in)</text>
        <dbReference type="Rhea" id="RHEA:72599"/>
        <dbReference type="ChEBI" id="CHEBI:76931"/>
    </reaction>
    <physiologicalReaction direction="left-to-right" evidence="18">
        <dbReference type="Rhea" id="RHEA:72600"/>
    </physiologicalReaction>
</comment>
<dbReference type="InterPro" id="IPR050382">
    <property type="entry name" value="MFS_Na/Anion_cotransporter"/>
</dbReference>
<keyword evidence="11 26" id="KW-0472">Membrane</keyword>
<evidence type="ECO:0000256" key="16">
    <source>
        <dbReference type="ARBA" id="ARBA00050554"/>
    </source>
</evidence>
<evidence type="ECO:0000313" key="29">
    <source>
        <dbReference type="Proteomes" id="UP001153709"/>
    </source>
</evidence>
<evidence type="ECO:0000256" key="25">
    <source>
        <dbReference type="ARBA" id="ARBA00081925"/>
    </source>
</evidence>
<feature type="transmembrane region" description="Helical" evidence="26">
    <location>
        <begin position="322"/>
        <end position="342"/>
    </location>
</feature>
<keyword evidence="14" id="KW-0968">Cytoplasmic vesicle</keyword>
<evidence type="ECO:0000256" key="17">
    <source>
        <dbReference type="ARBA" id="ARBA00050625"/>
    </source>
</evidence>
<dbReference type="SUPFAM" id="SSF103473">
    <property type="entry name" value="MFS general substrate transporter"/>
    <property type="match status" value="1"/>
</dbReference>
<feature type="transmembrane region" description="Helical" evidence="26">
    <location>
        <begin position="288"/>
        <end position="310"/>
    </location>
</feature>
<keyword evidence="7 26" id="KW-0812">Transmembrane</keyword>
<dbReference type="PANTHER" id="PTHR11662:SF455">
    <property type="entry name" value="GH23975P"/>
    <property type="match status" value="1"/>
</dbReference>
<dbReference type="GO" id="GO:0006820">
    <property type="term" value="P:monoatomic anion transport"/>
    <property type="evidence" value="ECO:0007669"/>
    <property type="project" value="TreeGrafter"/>
</dbReference>
<evidence type="ECO:0000256" key="1">
    <source>
        <dbReference type="ARBA" id="ARBA00004432"/>
    </source>
</evidence>
<dbReference type="GO" id="GO:0030672">
    <property type="term" value="C:synaptic vesicle membrane"/>
    <property type="evidence" value="ECO:0007669"/>
    <property type="project" value="UniProtKB-SubCell"/>
</dbReference>
<evidence type="ECO:0000256" key="26">
    <source>
        <dbReference type="SAM" id="Phobius"/>
    </source>
</evidence>
<reference evidence="28" key="1">
    <citation type="submission" date="2022-01" db="EMBL/GenBank/DDBJ databases">
        <authorList>
            <person name="King R."/>
        </authorList>
    </citation>
    <scope>NUCLEOTIDE SEQUENCE</scope>
</reference>
<dbReference type="CDD" id="cd17318">
    <property type="entry name" value="MFS_SLC17"/>
    <property type="match status" value="1"/>
</dbReference>
<feature type="transmembrane region" description="Helical" evidence="26">
    <location>
        <begin position="183"/>
        <end position="204"/>
    </location>
</feature>
<feature type="transmembrane region" description="Helical" evidence="26">
    <location>
        <begin position="65"/>
        <end position="86"/>
    </location>
</feature>
<evidence type="ECO:0000256" key="13">
    <source>
        <dbReference type="ARBA" id="ARBA00023228"/>
    </source>
</evidence>
<comment type="catalytic activity">
    <reaction evidence="17">
        <text>N-acetylneuraminate(in) + H(+)(in) = N-acetylneuraminate(out) + H(+)(out)</text>
        <dbReference type="Rhea" id="RHEA:28987"/>
        <dbReference type="ChEBI" id="CHEBI:15378"/>
        <dbReference type="ChEBI" id="CHEBI:35418"/>
    </reaction>
    <physiologicalReaction direction="right-to-left" evidence="17">
        <dbReference type="Rhea" id="RHEA:28989"/>
    </physiologicalReaction>
</comment>
<comment type="subcellular location">
    <subcellularLocation>
        <location evidence="2">Basolateral cell membrane</location>
        <topology evidence="2">Multi-pass membrane protein</topology>
    </subcellularLocation>
    <subcellularLocation>
        <location evidence="3">Cytoplasmic vesicle</location>
        <location evidence="3">Secretory vesicle membrane</location>
        <topology evidence="3">Multi-pass membrane protein</topology>
    </subcellularLocation>
    <subcellularLocation>
        <location evidence="1">Cytoplasmic vesicle</location>
        <location evidence="1">Secretory vesicle</location>
        <location evidence="1">Synaptic vesicle membrane</location>
    </subcellularLocation>
    <subcellularLocation>
        <location evidence="4">Lysosome membrane</location>
    </subcellularLocation>
</comment>
<keyword evidence="13" id="KW-0458">Lysosome</keyword>
<evidence type="ECO:0000256" key="22">
    <source>
        <dbReference type="ARBA" id="ARBA00069713"/>
    </source>
</evidence>
<evidence type="ECO:0000256" key="11">
    <source>
        <dbReference type="ARBA" id="ARBA00023136"/>
    </source>
</evidence>
<dbReference type="InterPro" id="IPR036259">
    <property type="entry name" value="MFS_trans_sf"/>
</dbReference>
<comment type="catalytic activity">
    <reaction evidence="19">
        <text>L-glutamate(out) = L-glutamate(in)</text>
        <dbReference type="Rhea" id="RHEA:66336"/>
        <dbReference type="ChEBI" id="CHEBI:29985"/>
    </reaction>
    <physiologicalReaction direction="left-to-right" evidence="19">
        <dbReference type="Rhea" id="RHEA:66337"/>
    </physiologicalReaction>
</comment>
<organism evidence="28 29">
    <name type="scientific">Diabrotica balteata</name>
    <name type="common">Banded cucumber beetle</name>
    <dbReference type="NCBI Taxonomy" id="107213"/>
    <lineage>
        <taxon>Eukaryota</taxon>
        <taxon>Metazoa</taxon>
        <taxon>Ecdysozoa</taxon>
        <taxon>Arthropoda</taxon>
        <taxon>Hexapoda</taxon>
        <taxon>Insecta</taxon>
        <taxon>Pterygota</taxon>
        <taxon>Neoptera</taxon>
        <taxon>Endopterygota</taxon>
        <taxon>Coleoptera</taxon>
        <taxon>Polyphaga</taxon>
        <taxon>Cucujiformia</taxon>
        <taxon>Chrysomeloidea</taxon>
        <taxon>Chrysomelidae</taxon>
        <taxon>Galerucinae</taxon>
        <taxon>Diabroticina</taxon>
        <taxon>Diabroticites</taxon>
        <taxon>Diabrotica</taxon>
    </lineage>
</organism>
<evidence type="ECO:0000256" key="2">
    <source>
        <dbReference type="ARBA" id="ARBA00004554"/>
    </source>
</evidence>
<dbReference type="FunFam" id="1.20.1250.20:FF:000003">
    <property type="entry name" value="Solute carrier family 17 member 3"/>
    <property type="match status" value="1"/>
</dbReference>
<evidence type="ECO:0000256" key="8">
    <source>
        <dbReference type="ARBA" id="ARBA00022847"/>
    </source>
</evidence>
<evidence type="ECO:0000256" key="12">
    <source>
        <dbReference type="ARBA" id="ARBA00023180"/>
    </source>
</evidence>
<comment type="function">
    <text evidence="21">Receptor for CM101, a polysaccharide produced by group B Streptococcus with antipathoangiogenic properties.</text>
</comment>
<dbReference type="InterPro" id="IPR020846">
    <property type="entry name" value="MFS_dom"/>
</dbReference>
<dbReference type="Proteomes" id="UP001153709">
    <property type="component" value="Chromosome 3"/>
</dbReference>
<evidence type="ECO:0000256" key="5">
    <source>
        <dbReference type="ARBA" id="ARBA00022448"/>
    </source>
</evidence>
<keyword evidence="5" id="KW-0813">Transport</keyword>
<dbReference type="OrthoDB" id="2985014at2759"/>
<evidence type="ECO:0000256" key="3">
    <source>
        <dbReference type="ARBA" id="ARBA00004638"/>
    </source>
</evidence>
<evidence type="ECO:0000313" key="28">
    <source>
        <dbReference type="EMBL" id="CAH1275065.1"/>
    </source>
</evidence>
<dbReference type="FunFam" id="1.20.1250.20:FF:000067">
    <property type="entry name" value="sialin isoform X2"/>
    <property type="match status" value="1"/>
</dbReference>
<evidence type="ECO:0000256" key="23">
    <source>
        <dbReference type="ARBA" id="ARBA00080244"/>
    </source>
</evidence>
<keyword evidence="6" id="KW-1003">Cell membrane</keyword>
<comment type="catalytic activity">
    <reaction evidence="16">
        <text>L-aspartate(out) = L-aspartate(in)</text>
        <dbReference type="Rhea" id="RHEA:66332"/>
        <dbReference type="ChEBI" id="CHEBI:29991"/>
    </reaction>
    <physiologicalReaction direction="left-to-right" evidence="16">
        <dbReference type="Rhea" id="RHEA:66333"/>
    </physiologicalReaction>
</comment>
<feature type="transmembrane region" description="Helical" evidence="26">
    <location>
        <begin position="93"/>
        <end position="111"/>
    </location>
</feature>
<dbReference type="GO" id="GO:0015293">
    <property type="term" value="F:symporter activity"/>
    <property type="evidence" value="ECO:0007669"/>
    <property type="project" value="UniProtKB-KW"/>
</dbReference>
<comment type="catalytic activity">
    <reaction evidence="20">
        <text>D-glucuronate(out) + H(+)(out) = D-glucuronate(in) + H(+)(in)</text>
        <dbReference type="Rhea" id="RHEA:72591"/>
        <dbReference type="ChEBI" id="CHEBI:15378"/>
        <dbReference type="ChEBI" id="CHEBI:58720"/>
    </reaction>
    <physiologicalReaction direction="left-to-right" evidence="20">
        <dbReference type="Rhea" id="RHEA:72592"/>
    </physiologicalReaction>
</comment>
<feature type="transmembrane region" description="Helical" evidence="26">
    <location>
        <begin position="348"/>
        <end position="367"/>
    </location>
</feature>
<feature type="transmembrane region" description="Helical" evidence="26">
    <location>
        <begin position="246"/>
        <end position="268"/>
    </location>
</feature>
<feature type="transmembrane region" description="Helical" evidence="26">
    <location>
        <begin position="379"/>
        <end position="402"/>
    </location>
</feature>
<dbReference type="Gene3D" id="1.20.1250.20">
    <property type="entry name" value="MFS general substrate transporter like domains"/>
    <property type="match status" value="2"/>
</dbReference>
<dbReference type="GO" id="GO:0046942">
    <property type="term" value="P:carboxylic acid transport"/>
    <property type="evidence" value="ECO:0007669"/>
    <property type="project" value="UniProtKB-ARBA"/>
</dbReference>
<keyword evidence="12" id="KW-0325">Glycoprotein</keyword>
<evidence type="ECO:0000256" key="15">
    <source>
        <dbReference type="ARBA" id="ARBA00050101"/>
    </source>
</evidence>
<name>A0A9P0E266_DIABA</name>
<feature type="transmembrane region" description="Helical" evidence="26">
    <location>
        <begin position="7"/>
        <end position="26"/>
    </location>
</feature>
<comment type="catalytic activity">
    <reaction evidence="15">
        <text>2 nitrate(out) + H(+)(out) = 2 nitrate(in) + H(+)(in)</text>
        <dbReference type="Rhea" id="RHEA:71539"/>
        <dbReference type="ChEBI" id="CHEBI:15378"/>
        <dbReference type="ChEBI" id="CHEBI:17632"/>
    </reaction>
    <physiologicalReaction direction="left-to-right" evidence="15">
        <dbReference type="Rhea" id="RHEA:71540"/>
    </physiologicalReaction>
</comment>
<evidence type="ECO:0000256" key="21">
    <source>
        <dbReference type="ARBA" id="ARBA00056891"/>
    </source>
</evidence>
<protein>
    <recommendedName>
        <fullName evidence="22">Sialin</fullName>
    </recommendedName>
    <alternativeName>
        <fullName evidence="25">H(+)/nitrate cotransporter</fullName>
    </alternativeName>
    <alternativeName>
        <fullName evidence="23">H(+)/sialic acid cotransporter</fullName>
    </alternativeName>
    <alternativeName>
        <fullName evidence="24">Vesicular excitatory amino acid transporter</fullName>
    </alternativeName>
</protein>
<keyword evidence="8" id="KW-0769">Symport</keyword>
<keyword evidence="29" id="KW-1185">Reference proteome</keyword>
<evidence type="ECO:0000256" key="24">
    <source>
        <dbReference type="ARBA" id="ARBA00081195"/>
    </source>
</evidence>
<evidence type="ECO:0000256" key="14">
    <source>
        <dbReference type="ARBA" id="ARBA00023329"/>
    </source>
</evidence>
<evidence type="ECO:0000256" key="10">
    <source>
        <dbReference type="ARBA" id="ARBA00023018"/>
    </source>
</evidence>
<dbReference type="GO" id="GO:0016323">
    <property type="term" value="C:basolateral plasma membrane"/>
    <property type="evidence" value="ECO:0007669"/>
    <property type="project" value="UniProtKB-SubCell"/>
</dbReference>